<dbReference type="AlphaFoldDB" id="X0UEU5"/>
<dbReference type="EMBL" id="BARS01013726">
    <property type="protein sequence ID" value="GAF98917.1"/>
    <property type="molecule type" value="Genomic_DNA"/>
</dbReference>
<feature type="non-terminal residue" evidence="1">
    <location>
        <position position="1"/>
    </location>
</feature>
<proteinExistence type="predicted"/>
<name>X0UEU5_9ZZZZ</name>
<evidence type="ECO:0000313" key="1">
    <source>
        <dbReference type="EMBL" id="GAF98917.1"/>
    </source>
</evidence>
<comment type="caution">
    <text evidence="1">The sequence shown here is derived from an EMBL/GenBank/DDBJ whole genome shotgun (WGS) entry which is preliminary data.</text>
</comment>
<sequence length="90" mass="10257">PLDEVMPHADRGLVKVVEPERFVAGIDEALRESRDVVAQAMRGIARDGVLARTSWDRTWQAMVRLVDEAAMGREVAARRRDRMERVLWSA</sequence>
<reference evidence="1" key="1">
    <citation type="journal article" date="2014" name="Front. Microbiol.">
        <title>High frequency of phylogenetically diverse reductive dehalogenase-homologous genes in deep subseafloor sedimentary metagenomes.</title>
        <authorList>
            <person name="Kawai M."/>
            <person name="Futagami T."/>
            <person name="Toyoda A."/>
            <person name="Takaki Y."/>
            <person name="Nishi S."/>
            <person name="Hori S."/>
            <person name="Arai W."/>
            <person name="Tsubouchi T."/>
            <person name="Morono Y."/>
            <person name="Uchiyama I."/>
            <person name="Ito T."/>
            <person name="Fujiyama A."/>
            <person name="Inagaki F."/>
            <person name="Takami H."/>
        </authorList>
    </citation>
    <scope>NUCLEOTIDE SEQUENCE</scope>
    <source>
        <strain evidence="1">Expedition CK06-06</strain>
    </source>
</reference>
<accession>X0UEU5</accession>
<gene>
    <name evidence="1" type="ORF">S01H1_23638</name>
</gene>
<protein>
    <submittedName>
        <fullName evidence="1">Uncharacterized protein</fullName>
    </submittedName>
</protein>
<organism evidence="1">
    <name type="scientific">marine sediment metagenome</name>
    <dbReference type="NCBI Taxonomy" id="412755"/>
    <lineage>
        <taxon>unclassified sequences</taxon>
        <taxon>metagenomes</taxon>
        <taxon>ecological metagenomes</taxon>
    </lineage>
</organism>